<accession>A0A6V7UEW0</accession>
<dbReference type="AlphaFoldDB" id="A0A6V7UEW0"/>
<reference evidence="1 2" key="1">
    <citation type="submission" date="2020-08" db="EMBL/GenBank/DDBJ databases">
        <authorList>
            <person name="Koutsovoulos G."/>
            <person name="Danchin GJ E."/>
        </authorList>
    </citation>
    <scope>NUCLEOTIDE SEQUENCE [LARGE SCALE GENOMIC DNA]</scope>
</reference>
<dbReference type="EMBL" id="CAJEWN010000055">
    <property type="protein sequence ID" value="CAD2154076.1"/>
    <property type="molecule type" value="Genomic_DNA"/>
</dbReference>
<protein>
    <submittedName>
        <fullName evidence="1">Uncharacterized protein</fullName>
    </submittedName>
</protein>
<evidence type="ECO:0000313" key="2">
    <source>
        <dbReference type="Proteomes" id="UP000580250"/>
    </source>
</evidence>
<evidence type="ECO:0000313" key="1">
    <source>
        <dbReference type="EMBL" id="CAD2154076.1"/>
    </source>
</evidence>
<organism evidence="1 2">
    <name type="scientific">Meloidogyne enterolobii</name>
    <name type="common">Root-knot nematode worm</name>
    <name type="synonym">Meloidogyne mayaguensis</name>
    <dbReference type="NCBI Taxonomy" id="390850"/>
    <lineage>
        <taxon>Eukaryota</taxon>
        <taxon>Metazoa</taxon>
        <taxon>Ecdysozoa</taxon>
        <taxon>Nematoda</taxon>
        <taxon>Chromadorea</taxon>
        <taxon>Rhabditida</taxon>
        <taxon>Tylenchina</taxon>
        <taxon>Tylenchomorpha</taxon>
        <taxon>Tylenchoidea</taxon>
        <taxon>Meloidogynidae</taxon>
        <taxon>Meloidogyninae</taxon>
        <taxon>Meloidogyne</taxon>
    </lineage>
</organism>
<gene>
    <name evidence="1" type="ORF">MENT_LOCUS11359</name>
</gene>
<dbReference type="Proteomes" id="UP000580250">
    <property type="component" value="Unassembled WGS sequence"/>
</dbReference>
<proteinExistence type="predicted"/>
<sequence>MYLNFPVETKIDIIKCLNFNQMTVIQQINRHFFELINKYLKELPRQKFSTMQITRGEYTGNIIKPEPFNFELSEELNRKWCSAIFGRVFICYSYKTLKAFTIKFKEKGCKPIYLYLPIYPKNTLDMQILYCVFYQLSQCFFEKIEFDRVVFNPKIFELLYDSDKPIQFLCGNILQLTLCKPLFDKNAFKLFQKNLSISGIVSVNAFSNHRLYTQEYEKIILEFLLKGGDQIPQIAINSLTLEINYFDKLINHTKTSSDIRKMIADIDIRSIRCLRPNMIDKATKIKEGKSFNEVDKTSCIYYKYEISNLHNKNVKFFITLWQPLSFTFFTRFQIKRVFK</sequence>
<comment type="caution">
    <text evidence="1">The sequence shown here is derived from an EMBL/GenBank/DDBJ whole genome shotgun (WGS) entry which is preliminary data.</text>
</comment>
<name>A0A6V7UEW0_MELEN</name>